<dbReference type="RefSeq" id="WP_184096038.1">
    <property type="nucleotide sequence ID" value="NZ_JACIJH010000002.1"/>
</dbReference>
<name>A0A7W9B4A6_9SPHN</name>
<comment type="caution">
    <text evidence="1">The sequence shown here is derived from an EMBL/GenBank/DDBJ whole genome shotgun (WGS) entry which is preliminary data.</text>
</comment>
<gene>
    <name evidence="1" type="ORF">FHR21_001059</name>
</gene>
<dbReference type="AlphaFoldDB" id="A0A7W9B4A6"/>
<dbReference type="InterPro" id="IPR008000">
    <property type="entry name" value="Rham/fucose_mutarotase"/>
</dbReference>
<dbReference type="EMBL" id="JACIJH010000002">
    <property type="protein sequence ID" value="MBB5705726.1"/>
    <property type="molecule type" value="Genomic_DNA"/>
</dbReference>
<dbReference type="InterPro" id="IPR052996">
    <property type="entry name" value="Carb_Metab_Mutarotase"/>
</dbReference>
<sequence>MTKGRPTRRICLALDLVDDAELIADYERWHRPGEAPVEIVRSIHEAGIANMEIYRAGNRLFMIIDAEAEYSDEAKAKADAANPHVQKWIALMQRFQQPIPAAGPDGTWMAMDCIYRLTDHLDFHAIAR</sequence>
<keyword evidence="2" id="KW-1185">Reference proteome</keyword>
<dbReference type="SUPFAM" id="SSF54909">
    <property type="entry name" value="Dimeric alpha+beta barrel"/>
    <property type="match status" value="1"/>
</dbReference>
<dbReference type="Gene3D" id="3.30.70.100">
    <property type="match status" value="1"/>
</dbReference>
<proteinExistence type="predicted"/>
<dbReference type="GO" id="GO:0062192">
    <property type="term" value="F:L-rhamnose mutarotase activity"/>
    <property type="evidence" value="ECO:0007669"/>
    <property type="project" value="UniProtKB-EC"/>
</dbReference>
<accession>A0A7W9B4A6</accession>
<dbReference type="EC" id="5.1.3.32" evidence="1"/>
<evidence type="ECO:0000313" key="1">
    <source>
        <dbReference type="EMBL" id="MBB5705726.1"/>
    </source>
</evidence>
<dbReference type="Proteomes" id="UP000537161">
    <property type="component" value="Unassembled WGS sequence"/>
</dbReference>
<organism evidence="1 2">
    <name type="scientific">Sphingopyxis panaciterrulae</name>
    <dbReference type="NCBI Taxonomy" id="462372"/>
    <lineage>
        <taxon>Bacteria</taxon>
        <taxon>Pseudomonadati</taxon>
        <taxon>Pseudomonadota</taxon>
        <taxon>Alphaproteobacteria</taxon>
        <taxon>Sphingomonadales</taxon>
        <taxon>Sphingomonadaceae</taxon>
        <taxon>Sphingopyxis</taxon>
    </lineage>
</organism>
<dbReference type="Pfam" id="PF05336">
    <property type="entry name" value="rhaM"/>
    <property type="match status" value="1"/>
</dbReference>
<keyword evidence="1" id="KW-0413">Isomerase</keyword>
<dbReference type="PANTHER" id="PTHR43239:SF1">
    <property type="entry name" value="UPF0734 PROTEIN DDB_G0273871_DDB_G0273177"/>
    <property type="match status" value="1"/>
</dbReference>
<evidence type="ECO:0000313" key="2">
    <source>
        <dbReference type="Proteomes" id="UP000537161"/>
    </source>
</evidence>
<reference evidence="1 2" key="1">
    <citation type="submission" date="2020-08" db="EMBL/GenBank/DDBJ databases">
        <title>Genomic Encyclopedia of Type Strains, Phase IV (KMG-IV): sequencing the most valuable type-strain genomes for metagenomic binning, comparative biology and taxonomic classification.</title>
        <authorList>
            <person name="Goeker M."/>
        </authorList>
    </citation>
    <scope>NUCLEOTIDE SEQUENCE [LARGE SCALE GENOMIC DNA]</scope>
    <source>
        <strain evidence="1 2">DSM 27163</strain>
    </source>
</reference>
<dbReference type="InterPro" id="IPR011008">
    <property type="entry name" value="Dimeric_a/b-barrel"/>
</dbReference>
<protein>
    <submittedName>
        <fullName evidence="1">L-rhamnose mutarotase</fullName>
        <ecNumber evidence="1">5.1.3.32</ecNumber>
    </submittedName>
</protein>
<dbReference type="PANTHER" id="PTHR43239">
    <property type="entry name" value="UPF0734 PROTEIN DDB_G0273871/DDB_G0273177"/>
    <property type="match status" value="1"/>
</dbReference>